<protein>
    <recommendedName>
        <fullName evidence="2">Thoeris protein ThsB TIR-like domain-containing protein</fullName>
    </recommendedName>
</protein>
<reference evidence="3 4" key="1">
    <citation type="journal article" date="2019" name="Int. J. Syst. Evol. Microbiol.">
        <title>The Global Catalogue of Microorganisms (GCM) 10K type strain sequencing project: providing services to taxonomists for standard genome sequencing and annotation.</title>
        <authorList>
            <consortium name="The Broad Institute Genomics Platform"/>
            <consortium name="The Broad Institute Genome Sequencing Center for Infectious Disease"/>
            <person name="Wu L."/>
            <person name="Ma J."/>
        </authorList>
    </citation>
    <scope>NUCLEOTIDE SEQUENCE [LARGE SCALE GENOMIC DNA]</scope>
    <source>
        <strain evidence="3 4">JCM 16331</strain>
    </source>
</reference>
<evidence type="ECO:0000313" key="3">
    <source>
        <dbReference type="EMBL" id="GGN08337.1"/>
    </source>
</evidence>
<organism evidence="3 4">
    <name type="scientific">Halarchaeum nitratireducens</name>
    <dbReference type="NCBI Taxonomy" id="489913"/>
    <lineage>
        <taxon>Archaea</taxon>
        <taxon>Methanobacteriati</taxon>
        <taxon>Methanobacteriota</taxon>
        <taxon>Stenosarchaea group</taxon>
        <taxon>Halobacteria</taxon>
        <taxon>Halobacteriales</taxon>
        <taxon>Halobacteriaceae</taxon>
    </lineage>
</organism>
<evidence type="ECO:0000313" key="4">
    <source>
        <dbReference type="Proteomes" id="UP000608850"/>
    </source>
</evidence>
<dbReference type="AlphaFoldDB" id="A0A830G9E5"/>
<evidence type="ECO:0000256" key="1">
    <source>
        <dbReference type="SAM" id="MobiDB-lite"/>
    </source>
</evidence>
<comment type="caution">
    <text evidence="3">The sequence shown here is derived from an EMBL/GenBank/DDBJ whole genome shotgun (WGS) entry which is preliminary data.</text>
</comment>
<dbReference type="EMBL" id="BMOQ01000001">
    <property type="protein sequence ID" value="GGN08337.1"/>
    <property type="molecule type" value="Genomic_DNA"/>
</dbReference>
<dbReference type="SUPFAM" id="SSF52206">
    <property type="entry name" value="Hypothetical protein MTH538"/>
    <property type="match status" value="1"/>
</dbReference>
<dbReference type="Proteomes" id="UP000608850">
    <property type="component" value="Unassembled WGS sequence"/>
</dbReference>
<sequence>MKLPNTPDRSWQGIRENVLVNNSIEWVQQDEVPPIPPELDAHTDVLPGVRVHHRSWASTDDIAVWEPGNTNIYFVTRYELVKQLLENKDDIPQGAIAILLLAGGAVVVKLLWDIIQNLTDGDSGVASSSPGSTTQRPPSPENRQYNVFISHAWDYNDEYERVVDFLNDFDELDWQNHSVPLDDPLDTVNDAHLRSQLRDQIRTTAVVLVLAGMYSAHREWIQNEIELANEFDKPIVGIRPHGSEQTPNVVEDAAVEMVGWRQKSIVGAIVEHTK</sequence>
<dbReference type="RefSeq" id="WP_229772761.1">
    <property type="nucleotide sequence ID" value="NZ_BMOQ01000001.1"/>
</dbReference>
<proteinExistence type="predicted"/>
<dbReference type="InterPro" id="IPR036490">
    <property type="entry name" value="ThsB_TIR-like_sf"/>
</dbReference>
<gene>
    <name evidence="3" type="ORF">GCM10009021_04690</name>
</gene>
<dbReference type="Gene3D" id="3.40.50.9200">
    <property type="entry name" value="Hypothetical protein MTH538"/>
    <property type="match status" value="1"/>
</dbReference>
<dbReference type="InterPro" id="IPR015032">
    <property type="entry name" value="ThsB__TIR-like_domain"/>
</dbReference>
<evidence type="ECO:0000259" key="2">
    <source>
        <dbReference type="Pfam" id="PF08937"/>
    </source>
</evidence>
<dbReference type="Pfam" id="PF08937">
    <property type="entry name" value="ThsB_TIR"/>
    <property type="match status" value="1"/>
</dbReference>
<feature type="domain" description="Thoeris protein ThsB TIR-like" evidence="2">
    <location>
        <begin position="148"/>
        <end position="244"/>
    </location>
</feature>
<keyword evidence="4" id="KW-1185">Reference proteome</keyword>
<name>A0A830G9E5_9EURY</name>
<feature type="region of interest" description="Disordered" evidence="1">
    <location>
        <begin position="123"/>
        <end position="142"/>
    </location>
</feature>
<accession>A0A830G9E5</accession>